<gene>
    <name evidence="2" type="ORF">SLEP1_g16911</name>
</gene>
<evidence type="ECO:0000313" key="3">
    <source>
        <dbReference type="Proteomes" id="UP001054252"/>
    </source>
</evidence>
<keyword evidence="3" id="KW-1185">Reference proteome</keyword>
<comment type="caution">
    <text evidence="2">The sequence shown here is derived from an EMBL/GenBank/DDBJ whole genome shotgun (WGS) entry which is preliminary data.</text>
</comment>
<accession>A0AAV5IY10</accession>
<dbReference type="Proteomes" id="UP001054252">
    <property type="component" value="Unassembled WGS sequence"/>
</dbReference>
<reference evidence="2 3" key="1">
    <citation type="journal article" date="2021" name="Commun. Biol.">
        <title>The genome of Shorea leprosula (Dipterocarpaceae) highlights the ecological relevance of drought in aseasonal tropical rainforests.</title>
        <authorList>
            <person name="Ng K.K.S."/>
            <person name="Kobayashi M.J."/>
            <person name="Fawcett J.A."/>
            <person name="Hatakeyama M."/>
            <person name="Paape T."/>
            <person name="Ng C.H."/>
            <person name="Ang C.C."/>
            <person name="Tnah L.H."/>
            <person name="Lee C.T."/>
            <person name="Nishiyama T."/>
            <person name="Sese J."/>
            <person name="O'Brien M.J."/>
            <person name="Copetti D."/>
            <person name="Mohd Noor M.I."/>
            <person name="Ong R.C."/>
            <person name="Putra M."/>
            <person name="Sireger I.Z."/>
            <person name="Indrioko S."/>
            <person name="Kosugi Y."/>
            <person name="Izuno A."/>
            <person name="Isagi Y."/>
            <person name="Lee S.L."/>
            <person name="Shimizu K.K."/>
        </authorList>
    </citation>
    <scope>NUCLEOTIDE SEQUENCE [LARGE SCALE GENOMIC DNA]</scope>
    <source>
        <strain evidence="2">214</strain>
    </source>
</reference>
<proteinExistence type="predicted"/>
<protein>
    <submittedName>
        <fullName evidence="2">Uncharacterized protein</fullName>
    </submittedName>
</protein>
<dbReference type="EMBL" id="BPVZ01000022">
    <property type="protein sequence ID" value="GKV04804.1"/>
    <property type="molecule type" value="Genomic_DNA"/>
</dbReference>
<feature type="signal peptide" evidence="1">
    <location>
        <begin position="1"/>
        <end position="19"/>
    </location>
</feature>
<feature type="chain" id="PRO_5043741807" evidence="1">
    <location>
        <begin position="20"/>
        <end position="73"/>
    </location>
</feature>
<organism evidence="2 3">
    <name type="scientific">Rubroshorea leprosula</name>
    <dbReference type="NCBI Taxonomy" id="152421"/>
    <lineage>
        <taxon>Eukaryota</taxon>
        <taxon>Viridiplantae</taxon>
        <taxon>Streptophyta</taxon>
        <taxon>Embryophyta</taxon>
        <taxon>Tracheophyta</taxon>
        <taxon>Spermatophyta</taxon>
        <taxon>Magnoliopsida</taxon>
        <taxon>eudicotyledons</taxon>
        <taxon>Gunneridae</taxon>
        <taxon>Pentapetalae</taxon>
        <taxon>rosids</taxon>
        <taxon>malvids</taxon>
        <taxon>Malvales</taxon>
        <taxon>Dipterocarpaceae</taxon>
        <taxon>Rubroshorea</taxon>
    </lineage>
</organism>
<evidence type="ECO:0000256" key="1">
    <source>
        <dbReference type="SAM" id="SignalP"/>
    </source>
</evidence>
<evidence type="ECO:0000313" key="2">
    <source>
        <dbReference type="EMBL" id="GKV04804.1"/>
    </source>
</evidence>
<dbReference type="AlphaFoldDB" id="A0AAV5IY10"/>
<sequence>MLLVWVVFYATTLVQKRQGWLVEMQIGTKRVLNIASSHFHDRKMQLSCKTSKICLRQQNPKKESCNEGGAEVI</sequence>
<keyword evidence="1" id="KW-0732">Signal</keyword>
<name>A0AAV5IY10_9ROSI</name>